<dbReference type="InterPro" id="IPR052344">
    <property type="entry name" value="Transposase-related"/>
</dbReference>
<proteinExistence type="predicted"/>
<evidence type="ECO:0000313" key="3">
    <source>
        <dbReference type="EMBL" id="MFC4674674.1"/>
    </source>
</evidence>
<gene>
    <name evidence="3" type="ORF">ACFO6W_13295</name>
</gene>
<name>A0ABV9KXP9_9BACT</name>
<feature type="region of interest" description="Disordered" evidence="2">
    <location>
        <begin position="59"/>
        <end position="98"/>
    </location>
</feature>
<dbReference type="Proteomes" id="UP001596023">
    <property type="component" value="Unassembled WGS sequence"/>
</dbReference>
<protein>
    <recommendedName>
        <fullName evidence="5">Transposase</fullName>
    </recommendedName>
</protein>
<organism evidence="3 4">
    <name type="scientific">Dysgonomonas termitidis</name>
    <dbReference type="NCBI Taxonomy" id="1516126"/>
    <lineage>
        <taxon>Bacteria</taxon>
        <taxon>Pseudomonadati</taxon>
        <taxon>Bacteroidota</taxon>
        <taxon>Bacteroidia</taxon>
        <taxon>Bacteroidales</taxon>
        <taxon>Dysgonomonadaceae</taxon>
        <taxon>Dysgonomonas</taxon>
    </lineage>
</organism>
<feature type="compositionally biased region" description="Basic and acidic residues" evidence="2">
    <location>
        <begin position="84"/>
        <end position="98"/>
    </location>
</feature>
<evidence type="ECO:0008006" key="5">
    <source>
        <dbReference type="Google" id="ProtNLM"/>
    </source>
</evidence>
<evidence type="ECO:0000256" key="1">
    <source>
        <dbReference type="SAM" id="Coils"/>
    </source>
</evidence>
<feature type="coiled-coil region" evidence="1">
    <location>
        <begin position="12"/>
        <end position="46"/>
    </location>
</feature>
<sequence length="237" mass="27043">MTAQLEAANVFNKQLLTQIETLSATIKSMEETIASLQEALLQKDESLTKSANKIRGISKLISNKSEKQSRTGQEQQTASGQARPKADLKARKNNGAKRDMHNELEEVVKDVYPDDTQFDIRTAILIGIRESVRYRMIPVKFQKIGYRLHTYRQDERVFCCKASRTPLQNSSFEGSFIAGMAQLRYIYSMPVERIVRYFNDNGFHINKATANGLLSKTAGIFDNLSKLLARRYWKIII</sequence>
<feature type="compositionally biased region" description="Polar residues" evidence="2">
    <location>
        <begin position="70"/>
        <end position="80"/>
    </location>
</feature>
<comment type="caution">
    <text evidence="3">The sequence shown here is derived from an EMBL/GenBank/DDBJ whole genome shotgun (WGS) entry which is preliminary data.</text>
</comment>
<reference evidence="4" key="1">
    <citation type="journal article" date="2019" name="Int. J. Syst. Evol. Microbiol.">
        <title>The Global Catalogue of Microorganisms (GCM) 10K type strain sequencing project: providing services to taxonomists for standard genome sequencing and annotation.</title>
        <authorList>
            <consortium name="The Broad Institute Genomics Platform"/>
            <consortium name="The Broad Institute Genome Sequencing Center for Infectious Disease"/>
            <person name="Wu L."/>
            <person name="Ma J."/>
        </authorList>
    </citation>
    <scope>NUCLEOTIDE SEQUENCE [LARGE SCALE GENOMIC DNA]</scope>
    <source>
        <strain evidence="4">CCUG 66188</strain>
    </source>
</reference>
<evidence type="ECO:0000313" key="4">
    <source>
        <dbReference type="Proteomes" id="UP001596023"/>
    </source>
</evidence>
<evidence type="ECO:0000256" key="2">
    <source>
        <dbReference type="SAM" id="MobiDB-lite"/>
    </source>
</evidence>
<accession>A0ABV9KXP9</accession>
<keyword evidence="1" id="KW-0175">Coiled coil</keyword>
<dbReference type="RefSeq" id="WP_379997199.1">
    <property type="nucleotide sequence ID" value="NZ_JBHSGN010000078.1"/>
</dbReference>
<dbReference type="PANTHER" id="PTHR33678">
    <property type="entry name" value="BLL1576 PROTEIN"/>
    <property type="match status" value="1"/>
</dbReference>
<dbReference type="EMBL" id="JBHSGN010000078">
    <property type="protein sequence ID" value="MFC4674674.1"/>
    <property type="molecule type" value="Genomic_DNA"/>
</dbReference>
<keyword evidence="4" id="KW-1185">Reference proteome</keyword>